<dbReference type="InterPro" id="IPR016024">
    <property type="entry name" value="ARM-type_fold"/>
</dbReference>
<protein>
    <submittedName>
        <fullName evidence="1">HEAT repeat protein</fullName>
    </submittedName>
</protein>
<proteinExistence type="predicted"/>
<name>A0A7Y9WQH2_9BURK</name>
<dbReference type="RefSeq" id="WP_179745030.1">
    <property type="nucleotide sequence ID" value="NZ_JACCAS010000002.1"/>
</dbReference>
<organism evidence="1 2">
    <name type="scientific">Paraburkholderia bryophila</name>
    <dbReference type="NCBI Taxonomy" id="420952"/>
    <lineage>
        <taxon>Bacteria</taxon>
        <taxon>Pseudomonadati</taxon>
        <taxon>Pseudomonadota</taxon>
        <taxon>Betaproteobacteria</taxon>
        <taxon>Burkholderiales</taxon>
        <taxon>Burkholderiaceae</taxon>
        <taxon>Paraburkholderia</taxon>
    </lineage>
</organism>
<dbReference type="AlphaFoldDB" id="A0A7Y9WQH2"/>
<dbReference type="EMBL" id="JACCAS010000002">
    <property type="protein sequence ID" value="NYH24842.1"/>
    <property type="molecule type" value="Genomic_DNA"/>
</dbReference>
<reference evidence="1 2" key="1">
    <citation type="submission" date="2020-07" db="EMBL/GenBank/DDBJ databases">
        <title>Exploring microbial biodiversity for novel pathways involved in the catabolism of aromatic compounds derived from lignin.</title>
        <authorList>
            <person name="Elkins J."/>
        </authorList>
    </citation>
    <scope>NUCLEOTIDE SEQUENCE [LARGE SCALE GENOMIC DNA]</scope>
    <source>
        <strain evidence="1 2">H2C3C</strain>
    </source>
</reference>
<sequence>MNLIAKIFGTRSPSTVPAHQVYIVPGGSMPLRTAIETIMGSTDNELVALCISHYSGYVREAAISRAVELGGSSFLESITKRVNDWVPEVRRAATNALLTLLATVPAEHFVLLIPRLRRLMAAMRTDHRSWLFDFEQRLVEAGGAAAIIAAMGGTDFRLKRAAFMVAVDHQLLSVTESTKLGLRSGDIVLAQHAMTQLDRVPVSERTLCIDLAAASPFGSIRFAAFNLISKDQSSAGFEPFLWRTLFDSQGSLRSAAARLLVERGHDVPGGCSTLLDSGELTTRQIRAGLSLLVEYRAPEVGPMLARYASDARAAIRAHAIALQAKVSPSIKDEIASRALLDPSRKIRKVGVHLCACGAFVSLDLIETMLVQRQDRHAALAVCARDKWDSLVCIALITELHAPTGSSDADIRYALRNWIGDPTSSWTKPGVEQRSILSTPEVGSRLLDLAEDRHPALRARLREAGIEL</sequence>
<dbReference type="SUPFAM" id="SSF48371">
    <property type="entry name" value="ARM repeat"/>
    <property type="match status" value="1"/>
</dbReference>
<dbReference type="Proteomes" id="UP000540929">
    <property type="component" value="Unassembled WGS sequence"/>
</dbReference>
<keyword evidence="2" id="KW-1185">Reference proteome</keyword>
<accession>A0A7Y9WQH2</accession>
<gene>
    <name evidence="1" type="ORF">GGD40_004413</name>
</gene>
<evidence type="ECO:0000313" key="1">
    <source>
        <dbReference type="EMBL" id="NYH24842.1"/>
    </source>
</evidence>
<comment type="caution">
    <text evidence="1">The sequence shown here is derived from an EMBL/GenBank/DDBJ whole genome shotgun (WGS) entry which is preliminary data.</text>
</comment>
<evidence type="ECO:0000313" key="2">
    <source>
        <dbReference type="Proteomes" id="UP000540929"/>
    </source>
</evidence>